<dbReference type="RefSeq" id="WP_264776365.1">
    <property type="nucleotide sequence ID" value="NZ_AP026560.1"/>
</dbReference>
<dbReference type="InterPro" id="IPR029058">
    <property type="entry name" value="AB_hydrolase_fold"/>
</dbReference>
<dbReference type="Proteomes" id="UP001064971">
    <property type="component" value="Chromosome"/>
</dbReference>
<evidence type="ECO:0000313" key="2">
    <source>
        <dbReference type="EMBL" id="BDP40523.1"/>
    </source>
</evidence>
<protein>
    <recommendedName>
        <fullName evidence="4">Alpha/beta hydrolase</fullName>
    </recommendedName>
</protein>
<reference evidence="2" key="1">
    <citation type="submission" date="2022-07" db="EMBL/GenBank/DDBJ databases">
        <title>Complete Genome Sequence of the Radioresistant Bacterium Deinococcus aetherius ST0316, Isolated from the Air Dust collected in Lower Stratosphere above Japan.</title>
        <authorList>
            <person name="Satoh K."/>
            <person name="Hagiwara K."/>
            <person name="Katsumata K."/>
            <person name="Kubo A."/>
            <person name="Yokobori S."/>
            <person name="Yamagishi A."/>
            <person name="Oono Y."/>
            <person name="Narumi I."/>
        </authorList>
    </citation>
    <scope>NUCLEOTIDE SEQUENCE</scope>
    <source>
        <strain evidence="2">ST0316</strain>
    </source>
</reference>
<feature type="chain" id="PRO_5047003482" description="Alpha/beta hydrolase" evidence="1">
    <location>
        <begin position="20"/>
        <end position="300"/>
    </location>
</feature>
<name>A0ABN6REQ2_9DEIO</name>
<dbReference type="EMBL" id="AP026560">
    <property type="protein sequence ID" value="BDP40523.1"/>
    <property type="molecule type" value="Genomic_DNA"/>
</dbReference>
<keyword evidence="3" id="KW-1185">Reference proteome</keyword>
<gene>
    <name evidence="2" type="ORF">DAETH_04920</name>
</gene>
<dbReference type="SUPFAM" id="SSF53474">
    <property type="entry name" value="alpha/beta-Hydrolases"/>
    <property type="match status" value="1"/>
</dbReference>
<proteinExistence type="predicted"/>
<organism evidence="2 3">
    <name type="scientific">Deinococcus aetherius</name>
    <dbReference type="NCBI Taxonomy" id="200252"/>
    <lineage>
        <taxon>Bacteria</taxon>
        <taxon>Thermotogati</taxon>
        <taxon>Deinococcota</taxon>
        <taxon>Deinococci</taxon>
        <taxon>Deinococcales</taxon>
        <taxon>Deinococcaceae</taxon>
        <taxon>Deinococcus</taxon>
    </lineage>
</organism>
<evidence type="ECO:0000256" key="1">
    <source>
        <dbReference type="SAM" id="SignalP"/>
    </source>
</evidence>
<evidence type="ECO:0008006" key="4">
    <source>
        <dbReference type="Google" id="ProtNLM"/>
    </source>
</evidence>
<sequence>MPKALLVSALTLCALSACGTVPTPQAAGPAVSAQAALTPRPQGSPDVAIFVVSGRCGATCDDAPNDNWNYLEPQGTVAALGKMFAGLGRSVKTYAYSAHLRTHFSNLSGKQEAGFLDMEAQLRSVLANWVQGRKNPTRLVLVGHSHGTNWTHNLARVYQGVTFDYLIDLDGICLAWEDDHRPFIQAYYAERGGNPWPEDISKSCAQVDAGGLTRYDHKDVALRNVRYNLEIQSQRAVDQPASTDGSTNLLFDTVNNVRPDGSRAGISTFLSYDEGHNEIQLPGSEAMSWLGGKVQELGLP</sequence>
<feature type="signal peptide" evidence="1">
    <location>
        <begin position="1"/>
        <end position="19"/>
    </location>
</feature>
<evidence type="ECO:0000313" key="3">
    <source>
        <dbReference type="Proteomes" id="UP001064971"/>
    </source>
</evidence>
<keyword evidence="1" id="KW-0732">Signal</keyword>
<accession>A0ABN6REQ2</accession>
<dbReference type="PROSITE" id="PS51257">
    <property type="entry name" value="PROKAR_LIPOPROTEIN"/>
    <property type="match status" value="1"/>
</dbReference>